<sequence>MEANFNQVCSRLFYSGLLVAMVTDRDGVIILKSVSDKAKESMTEPIIPTTFSIANKQASKLGLAHNKSIISVYEQYQVIQLDQSPLIITLVADSSANTGLFMNLGNDLLKLTEPLVDAMNE</sequence>
<evidence type="ECO:0000313" key="3">
    <source>
        <dbReference type="Proteomes" id="UP000077051"/>
    </source>
</evidence>
<name>A0A168HI33_MUCCL</name>
<dbReference type="Gene3D" id="3.30.450.30">
    <property type="entry name" value="Dynein light chain 2a, cytoplasmic"/>
    <property type="match status" value="1"/>
</dbReference>
<dbReference type="GO" id="GO:0071230">
    <property type="term" value="P:cellular response to amino acid stimulus"/>
    <property type="evidence" value="ECO:0007669"/>
    <property type="project" value="TreeGrafter"/>
</dbReference>
<dbReference type="InterPro" id="IPR015019">
    <property type="entry name" value="LAMTOR3"/>
</dbReference>
<dbReference type="Pfam" id="PF08923">
    <property type="entry name" value="MAPKK1_Int"/>
    <property type="match status" value="1"/>
</dbReference>
<dbReference type="GO" id="GO:0071986">
    <property type="term" value="C:Ragulator complex"/>
    <property type="evidence" value="ECO:0007669"/>
    <property type="project" value="TreeGrafter"/>
</dbReference>
<dbReference type="PANTHER" id="PTHR13378:SF1">
    <property type="entry name" value="RAGULATOR COMPLEX PROTEIN LAMTOR3"/>
    <property type="match status" value="1"/>
</dbReference>
<dbReference type="Proteomes" id="UP000077051">
    <property type="component" value="Unassembled WGS sequence"/>
</dbReference>
<proteinExistence type="inferred from homology"/>
<evidence type="ECO:0008006" key="4">
    <source>
        <dbReference type="Google" id="ProtNLM"/>
    </source>
</evidence>
<dbReference type="EMBL" id="AMYB01000009">
    <property type="protein sequence ID" value="OAC98810.1"/>
    <property type="molecule type" value="Genomic_DNA"/>
</dbReference>
<dbReference type="SMART" id="SM01278">
    <property type="entry name" value="MAPKK1_Int"/>
    <property type="match status" value="1"/>
</dbReference>
<dbReference type="PANTHER" id="PTHR13378">
    <property type="entry name" value="REGULATOR COMPLEX PROTEIN LAMTOR3"/>
    <property type="match status" value="1"/>
</dbReference>
<reference evidence="2 3" key="1">
    <citation type="submission" date="2015-06" db="EMBL/GenBank/DDBJ databases">
        <title>Expansion of signal transduction pathways in fungi by whole-genome duplication.</title>
        <authorList>
            <consortium name="DOE Joint Genome Institute"/>
            <person name="Corrochano L.M."/>
            <person name="Kuo A."/>
            <person name="Marcet-Houben M."/>
            <person name="Polaino S."/>
            <person name="Salamov A."/>
            <person name="Villalobos J.M."/>
            <person name="Alvarez M.I."/>
            <person name="Avalos J."/>
            <person name="Benito E.P."/>
            <person name="Benoit I."/>
            <person name="Burger G."/>
            <person name="Camino L.P."/>
            <person name="Canovas D."/>
            <person name="Cerda-Olmedo E."/>
            <person name="Cheng J.-F."/>
            <person name="Dominguez A."/>
            <person name="Elias M."/>
            <person name="Eslava A.P."/>
            <person name="Glaser F."/>
            <person name="Grimwood J."/>
            <person name="Gutierrez G."/>
            <person name="Heitman J."/>
            <person name="Henrissat B."/>
            <person name="Iturriaga E.A."/>
            <person name="Lang B.F."/>
            <person name="Lavin J.L."/>
            <person name="Lee S."/>
            <person name="Li W."/>
            <person name="Lindquist E."/>
            <person name="Lopez-Garcia S."/>
            <person name="Luque E.M."/>
            <person name="Marcos A.T."/>
            <person name="Martin J."/>
            <person name="Mccluskey K."/>
            <person name="Medina H.R."/>
            <person name="Miralles-Duran A."/>
            <person name="Miyazaki A."/>
            <person name="Munoz-Torres E."/>
            <person name="Oguiza J.A."/>
            <person name="Ohm R."/>
            <person name="Olmedo M."/>
            <person name="Orejas M."/>
            <person name="Ortiz-Castellanos L."/>
            <person name="Pisabarro A.G."/>
            <person name="Rodriguez-Romero J."/>
            <person name="Ruiz-Herrera J."/>
            <person name="Ruiz-Vazquez R."/>
            <person name="Sanz C."/>
            <person name="Schackwitz W."/>
            <person name="Schmutz J."/>
            <person name="Shahriari M."/>
            <person name="Shelest E."/>
            <person name="Silva-Franco F."/>
            <person name="Soanes D."/>
            <person name="Syed K."/>
            <person name="Tagua V.G."/>
            <person name="Talbot N.J."/>
            <person name="Thon M."/>
            <person name="De Vries R.P."/>
            <person name="Wiebenga A."/>
            <person name="Yadav J.S."/>
            <person name="Braun E.L."/>
            <person name="Baker S."/>
            <person name="Garre V."/>
            <person name="Horwitz B."/>
            <person name="Torres-Martinez S."/>
            <person name="Idnurm A."/>
            <person name="Herrera-Estrella A."/>
            <person name="Gabaldon T."/>
            <person name="Grigoriev I.V."/>
        </authorList>
    </citation>
    <scope>NUCLEOTIDE SEQUENCE [LARGE SCALE GENOMIC DNA]</scope>
    <source>
        <strain evidence="2 3">CBS 277.49</strain>
    </source>
</reference>
<dbReference type="SUPFAM" id="SSF103196">
    <property type="entry name" value="Roadblock/LC7 domain"/>
    <property type="match status" value="1"/>
</dbReference>
<dbReference type="STRING" id="747725.A0A168HI33"/>
<accession>A0A168HI33</accession>
<evidence type="ECO:0000256" key="1">
    <source>
        <dbReference type="ARBA" id="ARBA00005356"/>
    </source>
</evidence>
<dbReference type="GO" id="GO:0032008">
    <property type="term" value="P:positive regulation of TOR signaling"/>
    <property type="evidence" value="ECO:0007669"/>
    <property type="project" value="TreeGrafter"/>
</dbReference>
<evidence type="ECO:0000313" key="2">
    <source>
        <dbReference type="EMBL" id="OAC98810.1"/>
    </source>
</evidence>
<protein>
    <recommendedName>
        <fullName evidence="4">Roadblock/LAMTOR2 domain-containing protein</fullName>
    </recommendedName>
</protein>
<comment type="similarity">
    <text evidence="1">Belongs to the LAMTOR3 family.</text>
</comment>
<dbReference type="AlphaFoldDB" id="A0A168HI33"/>
<organism evidence="2 3">
    <name type="scientific">Mucor lusitanicus CBS 277.49</name>
    <dbReference type="NCBI Taxonomy" id="747725"/>
    <lineage>
        <taxon>Eukaryota</taxon>
        <taxon>Fungi</taxon>
        <taxon>Fungi incertae sedis</taxon>
        <taxon>Mucoromycota</taxon>
        <taxon>Mucoromycotina</taxon>
        <taxon>Mucoromycetes</taxon>
        <taxon>Mucorales</taxon>
        <taxon>Mucorineae</taxon>
        <taxon>Mucoraceae</taxon>
        <taxon>Mucor</taxon>
    </lineage>
</organism>
<dbReference type="OrthoDB" id="343907at2759"/>
<comment type="caution">
    <text evidence="2">The sequence shown here is derived from an EMBL/GenBank/DDBJ whole genome shotgun (WGS) entry which is preliminary data.</text>
</comment>
<dbReference type="VEuPathDB" id="FungiDB:MUCCIDRAFT_157326"/>
<keyword evidence="3" id="KW-1185">Reference proteome</keyword>
<gene>
    <name evidence="2" type="ORF">MUCCIDRAFT_157326</name>
</gene>